<dbReference type="PANTHER" id="PTHR19328">
    <property type="entry name" value="HEDGEHOG-INTERACTING PROTEIN"/>
    <property type="match status" value="1"/>
</dbReference>
<feature type="domain" description="Pyrroloquinoline quinone-dependent pyranose dehydrogenase beta-propeller" evidence="2">
    <location>
        <begin position="337"/>
        <end position="441"/>
    </location>
</feature>
<dbReference type="Gene3D" id="2.120.10.30">
    <property type="entry name" value="TolB, C-terminal domain"/>
    <property type="match status" value="1"/>
</dbReference>
<gene>
    <name evidence="3" type="ORF">DFR46_2576</name>
</gene>
<dbReference type="SUPFAM" id="SSF50952">
    <property type="entry name" value="Soluble quinoprotein glucose dehydrogenase"/>
    <property type="match status" value="1"/>
</dbReference>
<evidence type="ECO:0000256" key="1">
    <source>
        <dbReference type="SAM" id="Phobius"/>
    </source>
</evidence>
<protein>
    <submittedName>
        <fullName evidence="3">Glucose/arabinose dehydrogenase</fullName>
    </submittedName>
</protein>
<evidence type="ECO:0000259" key="2">
    <source>
        <dbReference type="Pfam" id="PF22807"/>
    </source>
</evidence>
<feature type="domain" description="Pyrroloquinoline quinone-dependent pyranose dehydrogenase beta-propeller" evidence="2">
    <location>
        <begin position="141"/>
        <end position="291"/>
    </location>
</feature>
<comment type="caution">
    <text evidence="3">The sequence shown here is derived from an EMBL/GenBank/DDBJ whole genome shotgun (WGS) entry which is preliminary data.</text>
</comment>
<proteinExistence type="predicted"/>
<keyword evidence="1" id="KW-0472">Membrane</keyword>
<evidence type="ECO:0000313" key="4">
    <source>
        <dbReference type="Proteomes" id="UP000256310"/>
    </source>
</evidence>
<keyword evidence="1" id="KW-0812">Transmembrane</keyword>
<dbReference type="InterPro" id="IPR011041">
    <property type="entry name" value="Quinoprot_gluc/sorb_DH_b-prop"/>
</dbReference>
<dbReference type="Pfam" id="PF22807">
    <property type="entry name" value="TrAA12"/>
    <property type="match status" value="2"/>
</dbReference>
<feature type="transmembrane region" description="Helical" evidence="1">
    <location>
        <begin position="7"/>
        <end position="24"/>
    </location>
</feature>
<dbReference type="RefSeq" id="WP_116236783.1">
    <property type="nucleotide sequence ID" value="NZ_QRDP01000004.1"/>
</dbReference>
<name>A0A3D9FIY0_9SPHN</name>
<evidence type="ECO:0000313" key="3">
    <source>
        <dbReference type="EMBL" id="RED17527.1"/>
    </source>
</evidence>
<dbReference type="InterPro" id="IPR054539">
    <property type="entry name" value="Beta-prop_PDH"/>
</dbReference>
<organism evidence="3 4">
    <name type="scientific">Parasphingopyxis lamellibrachiae</name>
    <dbReference type="NCBI Taxonomy" id="680125"/>
    <lineage>
        <taxon>Bacteria</taxon>
        <taxon>Pseudomonadati</taxon>
        <taxon>Pseudomonadota</taxon>
        <taxon>Alphaproteobacteria</taxon>
        <taxon>Sphingomonadales</taxon>
        <taxon>Sphingomonadaceae</taxon>
        <taxon>Parasphingopyxis</taxon>
    </lineage>
</organism>
<accession>A0A3D9FIY0</accession>
<dbReference type="InterPro" id="IPR011042">
    <property type="entry name" value="6-blade_b-propeller_TolB-like"/>
</dbReference>
<dbReference type="Proteomes" id="UP000256310">
    <property type="component" value="Unassembled WGS sequence"/>
</dbReference>
<dbReference type="OrthoDB" id="9770043at2"/>
<sequence>MTRRRLIIILFALVVLGIVVWLMIRPHEARLSVEAVSGTTPQITTPREETLPTINVAEAVGWEEGEMPTPAEELAVNLFADNLDHPRWMLTLENGDVLVAETRQPPREYRGITGWLERRLMTRAGALGPSANRITLLRDVDGDGTADQRSALLDADNGLNSPFGMTVTEGYLYVANTDALVRFAFEPGQTEIDGEGEVIVELPANAPNSHWTKNVVAHPDNPNLLYVAVGSTSNIGENGMAAEENRAAVLEVNVEDRAFRIFAAGLRNPVGLDWEPTRNRLFTVVNERDMLGGDLVPDYLTEVVFGAHFGWPGVYWGRYLDERVVPMTPRMLEYARVPDYALGPHTASLGLEFADRARLGEQFSNGAFIGQHGSWNRRPRSGYKVVFVPFVNGRPEGDMVDVLTGFLSEDGEARGRPVGVMTDATGALLVADDVGNRIWRVSNPAARLQTSDDEG</sequence>
<keyword evidence="4" id="KW-1185">Reference proteome</keyword>
<dbReference type="AlphaFoldDB" id="A0A3D9FIY0"/>
<reference evidence="3 4" key="1">
    <citation type="submission" date="2018-07" db="EMBL/GenBank/DDBJ databases">
        <title>Genomic Encyclopedia of Type Strains, Phase IV (KMG-IV): sequencing the most valuable type-strain genomes for metagenomic binning, comparative biology and taxonomic classification.</title>
        <authorList>
            <person name="Goeker M."/>
        </authorList>
    </citation>
    <scope>NUCLEOTIDE SEQUENCE [LARGE SCALE GENOMIC DNA]</scope>
    <source>
        <strain evidence="3 4">DSM 26725</strain>
    </source>
</reference>
<keyword evidence="1" id="KW-1133">Transmembrane helix</keyword>
<dbReference type="EMBL" id="QRDP01000004">
    <property type="protein sequence ID" value="RED17527.1"/>
    <property type="molecule type" value="Genomic_DNA"/>
</dbReference>
<dbReference type="PANTHER" id="PTHR19328:SF55">
    <property type="entry name" value="BLR6566 PROTEIN"/>
    <property type="match status" value="1"/>
</dbReference>